<sequence length="319" mass="36184">MDIESDCSTPTLYINEKEKMSSKNHKIKIPDNRKGRRKGENWDVAKSIRWLPKVMVKFKQAKAETMRELEKMRADADIKEAKQSLIADLSRDSLYLFIEVPEMPRDEESNNSSSLQRPDHYSYLQSVPDRALCTTAVAGNARRRVEAKAKLEAIERGTSSVSVTSTNLGFRDYLQELLWTLGGRKATIIIGYGLPLKDVLFEGDDGKRYPNSALDVRLLKPCCELFQVALPEGSKNPSVLFPVNRSRKENLARAIEHECCGIHQPLMNAIKKKWIYCLQLGMRQTRFTRADLNLTPMSQRGLGTLKPSSTWSSHDLLAP</sequence>
<name>A0ABQ5AMD2_9ASTR</name>
<reference evidence="3" key="2">
    <citation type="submission" date="2022-01" db="EMBL/GenBank/DDBJ databases">
        <authorList>
            <person name="Yamashiro T."/>
            <person name="Shiraishi A."/>
            <person name="Satake H."/>
            <person name="Nakayama K."/>
        </authorList>
    </citation>
    <scope>NUCLEOTIDE SEQUENCE</scope>
</reference>
<feature type="region of interest" description="Disordered" evidence="2">
    <location>
        <begin position="17"/>
        <end position="40"/>
    </location>
</feature>
<feature type="compositionally biased region" description="Basic and acidic residues" evidence="2">
    <location>
        <begin position="28"/>
        <end position="40"/>
    </location>
</feature>
<reference evidence="3" key="1">
    <citation type="journal article" date="2022" name="Int. J. Mol. Sci.">
        <title>Draft Genome of Tanacetum Coccineum: Genomic Comparison of Closely Related Tanacetum-Family Plants.</title>
        <authorList>
            <person name="Yamashiro T."/>
            <person name="Shiraishi A."/>
            <person name="Nakayama K."/>
            <person name="Satake H."/>
        </authorList>
    </citation>
    <scope>NUCLEOTIDE SEQUENCE</scope>
</reference>
<gene>
    <name evidence="3" type="ORF">Tco_0838292</name>
</gene>
<dbReference type="EMBL" id="BQNB010012460">
    <property type="protein sequence ID" value="GJT03830.1"/>
    <property type="molecule type" value="Genomic_DNA"/>
</dbReference>
<protein>
    <submittedName>
        <fullName evidence="3">Uncharacterized protein</fullName>
    </submittedName>
</protein>
<evidence type="ECO:0000256" key="2">
    <source>
        <dbReference type="SAM" id="MobiDB-lite"/>
    </source>
</evidence>
<comment type="caution">
    <text evidence="3">The sequence shown here is derived from an EMBL/GenBank/DDBJ whole genome shotgun (WGS) entry which is preliminary data.</text>
</comment>
<keyword evidence="4" id="KW-1185">Reference proteome</keyword>
<evidence type="ECO:0000313" key="3">
    <source>
        <dbReference type="EMBL" id="GJT03830.1"/>
    </source>
</evidence>
<evidence type="ECO:0000313" key="4">
    <source>
        <dbReference type="Proteomes" id="UP001151760"/>
    </source>
</evidence>
<feature type="coiled-coil region" evidence="1">
    <location>
        <begin position="55"/>
        <end position="82"/>
    </location>
</feature>
<organism evidence="3 4">
    <name type="scientific">Tanacetum coccineum</name>
    <dbReference type="NCBI Taxonomy" id="301880"/>
    <lineage>
        <taxon>Eukaryota</taxon>
        <taxon>Viridiplantae</taxon>
        <taxon>Streptophyta</taxon>
        <taxon>Embryophyta</taxon>
        <taxon>Tracheophyta</taxon>
        <taxon>Spermatophyta</taxon>
        <taxon>Magnoliopsida</taxon>
        <taxon>eudicotyledons</taxon>
        <taxon>Gunneridae</taxon>
        <taxon>Pentapetalae</taxon>
        <taxon>asterids</taxon>
        <taxon>campanulids</taxon>
        <taxon>Asterales</taxon>
        <taxon>Asteraceae</taxon>
        <taxon>Asteroideae</taxon>
        <taxon>Anthemideae</taxon>
        <taxon>Anthemidinae</taxon>
        <taxon>Tanacetum</taxon>
    </lineage>
</organism>
<keyword evidence="1" id="KW-0175">Coiled coil</keyword>
<accession>A0ABQ5AMD2</accession>
<proteinExistence type="predicted"/>
<evidence type="ECO:0000256" key="1">
    <source>
        <dbReference type="SAM" id="Coils"/>
    </source>
</evidence>
<dbReference type="Proteomes" id="UP001151760">
    <property type="component" value="Unassembled WGS sequence"/>
</dbReference>